<keyword evidence="3" id="KW-1185">Reference proteome</keyword>
<dbReference type="STRING" id="145857.GA0070616_3187"/>
<dbReference type="RefSeq" id="WP_245712784.1">
    <property type="nucleotide sequence ID" value="NZ_FMHT01000003.1"/>
</dbReference>
<evidence type="ECO:0000256" key="1">
    <source>
        <dbReference type="SAM" id="MobiDB-lite"/>
    </source>
</evidence>
<evidence type="ECO:0000313" key="3">
    <source>
        <dbReference type="Proteomes" id="UP000199699"/>
    </source>
</evidence>
<protein>
    <submittedName>
        <fullName evidence="2">Uncharacterized protein</fullName>
    </submittedName>
</protein>
<dbReference type="Proteomes" id="UP000199699">
    <property type="component" value="Unassembled WGS sequence"/>
</dbReference>
<reference evidence="2 3" key="1">
    <citation type="submission" date="2016-06" db="EMBL/GenBank/DDBJ databases">
        <authorList>
            <person name="Kjaerup R.B."/>
            <person name="Dalgaard T.S."/>
            <person name="Juul-Madsen H.R."/>
        </authorList>
    </citation>
    <scope>NUCLEOTIDE SEQUENCE [LARGE SCALE GENOMIC DNA]</scope>
    <source>
        <strain evidence="2 3">DSM 43818</strain>
    </source>
</reference>
<gene>
    <name evidence="2" type="ORF">GA0070616_3187</name>
</gene>
<feature type="compositionally biased region" description="Basic and acidic residues" evidence="1">
    <location>
        <begin position="313"/>
        <end position="323"/>
    </location>
</feature>
<dbReference type="AlphaFoldDB" id="A0A1C6S930"/>
<evidence type="ECO:0000313" key="2">
    <source>
        <dbReference type="EMBL" id="SCL25841.1"/>
    </source>
</evidence>
<proteinExistence type="predicted"/>
<accession>A0A1C6S930</accession>
<organism evidence="2 3">
    <name type="scientific">Micromonospora nigra</name>
    <dbReference type="NCBI Taxonomy" id="145857"/>
    <lineage>
        <taxon>Bacteria</taxon>
        <taxon>Bacillati</taxon>
        <taxon>Actinomycetota</taxon>
        <taxon>Actinomycetes</taxon>
        <taxon>Micromonosporales</taxon>
        <taxon>Micromonosporaceae</taxon>
        <taxon>Micromonospora</taxon>
    </lineage>
</organism>
<sequence length="323" mass="35120">MGNRKRSGRRQRREPIRRMILPTRVPGSRRPHRPDETALMPLFEYSPMFGRLVDAPVEMVPLLAVLAVLHQAQSGMPVGTCVPTSHQVSGALRHLGFEAEAVAACATLYRVTDTFTEVSEVGVWKRPPVVHADGTTNGHMVVWTPSFAQLVDATLVQDPLLLAAAQVNPVYSTPVFVEVPTDRREFFAAQPVAWLDDHLYASWAMLPEWTRLTDPVLAGEAGAVVELGALRLATDALRLIAAVAEERDLSAMLVQCPRLGALLRGEHQLPESPVEPAPLQSPTSGFRTGRSLDYDNPPTPAAATASAVWPSRSGREPGDARQG</sequence>
<name>A0A1C6S930_9ACTN</name>
<dbReference type="EMBL" id="FMHT01000003">
    <property type="protein sequence ID" value="SCL25841.1"/>
    <property type="molecule type" value="Genomic_DNA"/>
</dbReference>
<feature type="region of interest" description="Disordered" evidence="1">
    <location>
        <begin position="270"/>
        <end position="323"/>
    </location>
</feature>